<comment type="similarity">
    <text evidence="2">Belongs to the PBP/GOBP family.</text>
</comment>
<dbReference type="GO" id="GO:0005576">
    <property type="term" value="C:extracellular region"/>
    <property type="evidence" value="ECO:0007669"/>
    <property type="project" value="UniProtKB-SubCell"/>
</dbReference>
<name>A0A7D0TCA6_9DIPT</name>
<dbReference type="AlphaFoldDB" id="A0A7D0TCA6"/>
<keyword evidence="5" id="KW-0732">Signal</keyword>
<dbReference type="PANTHER" id="PTHR21066:SF3">
    <property type="entry name" value="IP02236P"/>
    <property type="match status" value="1"/>
</dbReference>
<proteinExistence type="evidence at transcript level"/>
<evidence type="ECO:0000256" key="2">
    <source>
        <dbReference type="ARBA" id="ARBA00008098"/>
    </source>
</evidence>
<dbReference type="EMBL" id="MN132994">
    <property type="protein sequence ID" value="QGW50667.1"/>
    <property type="molecule type" value="mRNA"/>
</dbReference>
<comment type="subcellular location">
    <subcellularLocation>
        <location evidence="1">Secreted</location>
    </subcellularLocation>
</comment>
<organism evidence="6">
    <name type="scientific">Propsilocerus akamusi</name>
    <dbReference type="NCBI Taxonomy" id="903466"/>
    <lineage>
        <taxon>Eukaryota</taxon>
        <taxon>Metazoa</taxon>
        <taxon>Ecdysozoa</taxon>
        <taxon>Arthropoda</taxon>
        <taxon>Hexapoda</taxon>
        <taxon>Insecta</taxon>
        <taxon>Pterygota</taxon>
        <taxon>Neoptera</taxon>
        <taxon>Endopterygota</taxon>
        <taxon>Diptera</taxon>
        <taxon>Nematocera</taxon>
        <taxon>Chironomoidea</taxon>
        <taxon>Chironomidae</taxon>
        <taxon>Propsilocerus</taxon>
    </lineage>
</organism>
<protein>
    <submittedName>
        <fullName evidence="6">Odorant-binding protein 3</fullName>
    </submittedName>
</protein>
<keyword evidence="3" id="KW-0813">Transport</keyword>
<sequence>MNSAIVIWCFIGAVLAQPPLPPGCEWPEKTPSECCDGLSKFIDGAALKACMEKCKPSAGPGGGPCCMATCVTDAVPILKDGKFDKDATVKRISDMGADWAAFANAATVDACANEASRIPSPPACDSFESGMMIHCIGEKLFNACPKPTAGAECDKTRKFFKDCKPMPPPPRN</sequence>
<keyword evidence="4" id="KW-0964">Secreted</keyword>
<reference evidence="6" key="1">
    <citation type="submission" date="2019-07" db="EMBL/GenBank/DDBJ databases">
        <title>Identification and Expression Pattern of Chemosensory Genes from the Transcriptome of the Propsilocerus akamusi.</title>
        <authorList>
            <person name="Yan C."/>
            <person name="Pan L."/>
        </authorList>
    </citation>
    <scope>NUCLEOTIDE SEQUENCE</scope>
</reference>
<accession>A0A7D0TCA6</accession>
<evidence type="ECO:0000256" key="3">
    <source>
        <dbReference type="ARBA" id="ARBA00022448"/>
    </source>
</evidence>
<feature type="signal peptide" evidence="5">
    <location>
        <begin position="1"/>
        <end position="16"/>
    </location>
</feature>
<dbReference type="Gene3D" id="1.10.238.270">
    <property type="match status" value="1"/>
</dbReference>
<evidence type="ECO:0000256" key="5">
    <source>
        <dbReference type="SAM" id="SignalP"/>
    </source>
</evidence>
<dbReference type="PANTHER" id="PTHR21066">
    <property type="entry name" value="ODORANT-BINDING PROTEIN 59A-RELATED"/>
    <property type="match status" value="1"/>
</dbReference>
<dbReference type="InterPro" id="IPR052295">
    <property type="entry name" value="Odorant-binding_protein"/>
</dbReference>
<dbReference type="SMR" id="A0A7D0TCA6"/>
<feature type="chain" id="PRO_5028317057" evidence="5">
    <location>
        <begin position="17"/>
        <end position="172"/>
    </location>
</feature>
<evidence type="ECO:0000256" key="4">
    <source>
        <dbReference type="ARBA" id="ARBA00022525"/>
    </source>
</evidence>
<evidence type="ECO:0000256" key="1">
    <source>
        <dbReference type="ARBA" id="ARBA00004613"/>
    </source>
</evidence>
<evidence type="ECO:0000313" key="6">
    <source>
        <dbReference type="EMBL" id="QGW50667.1"/>
    </source>
</evidence>